<dbReference type="GO" id="GO:0006167">
    <property type="term" value="P:AMP biosynthetic process"/>
    <property type="evidence" value="ECO:0007669"/>
    <property type="project" value="TreeGrafter"/>
</dbReference>
<dbReference type="EMBL" id="SMAB01000003">
    <property type="protein sequence ID" value="TCS83739.1"/>
    <property type="molecule type" value="Genomic_DNA"/>
</dbReference>
<evidence type="ECO:0000256" key="2">
    <source>
        <dbReference type="RuleBase" id="RU003476"/>
    </source>
</evidence>
<dbReference type="PANTHER" id="PTHR21340">
    <property type="entry name" value="DIADENOSINE 5,5-P1,P4-TETRAPHOSPHATE PYROPHOSPHOHYDROLASE MUTT"/>
    <property type="match status" value="1"/>
</dbReference>
<evidence type="ECO:0000259" key="3">
    <source>
        <dbReference type="PROSITE" id="PS51462"/>
    </source>
</evidence>
<dbReference type="SUPFAM" id="SSF55811">
    <property type="entry name" value="Nudix"/>
    <property type="match status" value="1"/>
</dbReference>
<keyword evidence="5" id="KW-1185">Reference proteome</keyword>
<dbReference type="InterPro" id="IPR000086">
    <property type="entry name" value="NUDIX_hydrolase_dom"/>
</dbReference>
<dbReference type="PROSITE" id="PS51462">
    <property type="entry name" value="NUDIX"/>
    <property type="match status" value="1"/>
</dbReference>
<dbReference type="OrthoDB" id="9816289at2"/>
<dbReference type="Proteomes" id="UP000295788">
    <property type="component" value="Unassembled WGS sequence"/>
</dbReference>
<dbReference type="PRINTS" id="PR00502">
    <property type="entry name" value="NUDIXFAMILY"/>
</dbReference>
<comment type="caution">
    <text evidence="4">The sequence shown here is derived from an EMBL/GenBank/DDBJ whole genome shotgun (WGS) entry which is preliminary data.</text>
</comment>
<dbReference type="PANTHER" id="PTHR21340:SF0">
    <property type="entry name" value="BIS(5'-NUCLEOSYL)-TETRAPHOSPHATASE [ASYMMETRICAL]"/>
    <property type="match status" value="1"/>
</dbReference>
<dbReference type="InterPro" id="IPR020084">
    <property type="entry name" value="NUDIX_hydrolase_CS"/>
</dbReference>
<dbReference type="Pfam" id="PF00293">
    <property type="entry name" value="NUDIX"/>
    <property type="match status" value="1"/>
</dbReference>
<dbReference type="AlphaFoldDB" id="A0A4R3KJG3"/>
<dbReference type="CDD" id="cd03673">
    <property type="entry name" value="NUDIX_Ap6A_hydrolase"/>
    <property type="match status" value="1"/>
</dbReference>
<dbReference type="InterPro" id="IPR015797">
    <property type="entry name" value="NUDIX_hydrolase-like_dom_sf"/>
</dbReference>
<dbReference type="InterPro" id="IPR051325">
    <property type="entry name" value="Nudix_hydrolase_domain"/>
</dbReference>
<dbReference type="GO" id="GO:0004081">
    <property type="term" value="F:bis(5'-nucleosyl)-tetraphosphatase (asymmetrical) activity"/>
    <property type="evidence" value="ECO:0007669"/>
    <property type="project" value="TreeGrafter"/>
</dbReference>
<dbReference type="Gene3D" id="3.90.79.10">
    <property type="entry name" value="Nucleoside Triphosphate Pyrophosphohydrolase"/>
    <property type="match status" value="1"/>
</dbReference>
<protein>
    <submittedName>
        <fullName evidence="4">NUDIX domain-containing protein</fullName>
    </submittedName>
</protein>
<comment type="similarity">
    <text evidence="2">Belongs to the Nudix hydrolase family.</text>
</comment>
<name>A0A4R3KJG3_9BACI</name>
<dbReference type="RefSeq" id="WP_132767141.1">
    <property type="nucleotide sequence ID" value="NZ_SMAB01000003.1"/>
</dbReference>
<reference evidence="4 5" key="1">
    <citation type="submission" date="2019-03" db="EMBL/GenBank/DDBJ databases">
        <title>Genomic Encyclopedia of Type Strains, Phase IV (KMG-IV): sequencing the most valuable type-strain genomes for metagenomic binning, comparative biology and taxonomic classification.</title>
        <authorList>
            <person name="Goeker M."/>
        </authorList>
    </citation>
    <scope>NUCLEOTIDE SEQUENCE [LARGE SCALE GENOMIC DNA]</scope>
    <source>
        <strain evidence="4 5">DSM 23802</strain>
    </source>
</reference>
<accession>A0A4R3KJG3</accession>
<keyword evidence="1 2" id="KW-0378">Hydrolase</keyword>
<dbReference type="InterPro" id="IPR020476">
    <property type="entry name" value="Nudix_hydrolase"/>
</dbReference>
<dbReference type="GO" id="GO:0006754">
    <property type="term" value="P:ATP biosynthetic process"/>
    <property type="evidence" value="ECO:0007669"/>
    <property type="project" value="TreeGrafter"/>
</dbReference>
<organism evidence="4 5">
    <name type="scientific">Tepidibacillus fermentans</name>
    <dbReference type="NCBI Taxonomy" id="1281767"/>
    <lineage>
        <taxon>Bacteria</taxon>
        <taxon>Bacillati</taxon>
        <taxon>Bacillota</taxon>
        <taxon>Bacilli</taxon>
        <taxon>Bacillales</taxon>
        <taxon>Bacillaceae</taxon>
        <taxon>Tepidibacillus</taxon>
    </lineage>
</organism>
<dbReference type="PROSITE" id="PS00893">
    <property type="entry name" value="NUDIX_BOX"/>
    <property type="match status" value="1"/>
</dbReference>
<gene>
    <name evidence="4" type="ORF">EDD72_10362</name>
</gene>
<evidence type="ECO:0000313" key="4">
    <source>
        <dbReference type="EMBL" id="TCS83739.1"/>
    </source>
</evidence>
<evidence type="ECO:0000256" key="1">
    <source>
        <dbReference type="ARBA" id="ARBA00022801"/>
    </source>
</evidence>
<evidence type="ECO:0000313" key="5">
    <source>
        <dbReference type="Proteomes" id="UP000295788"/>
    </source>
</evidence>
<sequence length="142" mass="16630">MKEVSAGGVVFFRGETTQLLMIVDRCHKWTLPKGKVEKGESYSETAIREIQEETGIEGEIVKPLEKVYYEYYHPVHGKVEKEVYYYLVEAKNYLLKVQESEINQAKWLSLEEAWEKQKNSGYDNNLSIMKQALRELGYENLQ</sequence>
<proteinExistence type="inferred from homology"/>
<feature type="domain" description="Nudix hydrolase" evidence="3">
    <location>
        <begin position="1"/>
        <end position="131"/>
    </location>
</feature>